<comment type="caution">
    <text evidence="5">The sequence shown here is derived from an EMBL/GenBank/DDBJ whole genome shotgun (WGS) entry which is preliminary data.</text>
</comment>
<dbReference type="PANTHER" id="PTHR43280:SF32">
    <property type="entry name" value="TRANSCRIPTIONAL REGULATORY PROTEIN"/>
    <property type="match status" value="1"/>
</dbReference>
<dbReference type="InterPro" id="IPR003313">
    <property type="entry name" value="AraC-bd"/>
</dbReference>
<dbReference type="GO" id="GO:0003700">
    <property type="term" value="F:DNA-binding transcription factor activity"/>
    <property type="evidence" value="ECO:0007669"/>
    <property type="project" value="InterPro"/>
</dbReference>
<evidence type="ECO:0000256" key="2">
    <source>
        <dbReference type="ARBA" id="ARBA00023125"/>
    </source>
</evidence>
<dbReference type="InterPro" id="IPR037923">
    <property type="entry name" value="HTH-like"/>
</dbReference>
<dbReference type="SMART" id="SM00342">
    <property type="entry name" value="HTH_ARAC"/>
    <property type="match status" value="1"/>
</dbReference>
<dbReference type="Pfam" id="PF12833">
    <property type="entry name" value="HTH_18"/>
    <property type="match status" value="1"/>
</dbReference>
<keyword evidence="2" id="KW-0238">DNA-binding</keyword>
<dbReference type="Gene3D" id="1.10.10.60">
    <property type="entry name" value="Homeodomain-like"/>
    <property type="match status" value="1"/>
</dbReference>
<dbReference type="EMBL" id="JAPJUH010000008">
    <property type="protein sequence ID" value="MCX3267419.1"/>
    <property type="molecule type" value="Genomic_DNA"/>
</dbReference>
<dbReference type="SUPFAM" id="SSF46689">
    <property type="entry name" value="Homeodomain-like"/>
    <property type="match status" value="1"/>
</dbReference>
<keyword evidence="1" id="KW-0805">Transcription regulation</keyword>
<evidence type="ECO:0000313" key="5">
    <source>
        <dbReference type="EMBL" id="MCX3267419.1"/>
    </source>
</evidence>
<keyword evidence="3" id="KW-0804">Transcription</keyword>
<dbReference type="RefSeq" id="WP_051010250.1">
    <property type="nucleotide sequence ID" value="NZ_JAPJUH010000008.1"/>
</dbReference>
<reference evidence="5" key="1">
    <citation type="submission" date="2022-11" db="EMBL/GenBank/DDBJ databases">
        <authorList>
            <person name="Graham C."/>
            <person name="Newman J.D."/>
        </authorList>
    </citation>
    <scope>NUCLEOTIDE SEQUENCE</scope>
    <source>
        <strain evidence="5">DSM 19486</strain>
    </source>
</reference>
<dbReference type="Proteomes" id="UP001142592">
    <property type="component" value="Unassembled WGS sequence"/>
</dbReference>
<dbReference type="Pfam" id="PF02311">
    <property type="entry name" value="AraC_binding"/>
    <property type="match status" value="1"/>
</dbReference>
<dbReference type="SUPFAM" id="SSF51215">
    <property type="entry name" value="Regulatory protein AraC"/>
    <property type="match status" value="1"/>
</dbReference>
<keyword evidence="6" id="KW-1185">Reference proteome</keyword>
<evidence type="ECO:0000259" key="4">
    <source>
        <dbReference type="PROSITE" id="PS01124"/>
    </source>
</evidence>
<evidence type="ECO:0000313" key="6">
    <source>
        <dbReference type="Proteomes" id="UP001142592"/>
    </source>
</evidence>
<proteinExistence type="predicted"/>
<name>A0A9X3IBT4_9SPHI</name>
<organism evidence="5 6">
    <name type="scientific">Pedobacter agri</name>
    <dbReference type="NCBI Taxonomy" id="454586"/>
    <lineage>
        <taxon>Bacteria</taxon>
        <taxon>Pseudomonadati</taxon>
        <taxon>Bacteroidota</taxon>
        <taxon>Sphingobacteriia</taxon>
        <taxon>Sphingobacteriales</taxon>
        <taxon>Sphingobacteriaceae</taxon>
        <taxon>Pedobacter</taxon>
    </lineage>
</organism>
<protein>
    <submittedName>
        <fullName evidence="5">Helix-turn-helix transcriptional regulator</fullName>
    </submittedName>
</protein>
<evidence type="ECO:0000256" key="3">
    <source>
        <dbReference type="ARBA" id="ARBA00023163"/>
    </source>
</evidence>
<dbReference type="InterPro" id="IPR009057">
    <property type="entry name" value="Homeodomain-like_sf"/>
</dbReference>
<dbReference type="AlphaFoldDB" id="A0A9X3IBT4"/>
<dbReference type="InterPro" id="IPR018060">
    <property type="entry name" value="HTH_AraC"/>
</dbReference>
<dbReference type="PANTHER" id="PTHR43280">
    <property type="entry name" value="ARAC-FAMILY TRANSCRIPTIONAL REGULATOR"/>
    <property type="match status" value="1"/>
</dbReference>
<dbReference type="GO" id="GO:0043565">
    <property type="term" value="F:sequence-specific DNA binding"/>
    <property type="evidence" value="ECO:0007669"/>
    <property type="project" value="InterPro"/>
</dbReference>
<feature type="domain" description="HTH araC/xylS-type" evidence="4">
    <location>
        <begin position="186"/>
        <end position="284"/>
    </location>
</feature>
<sequence length="305" mass="34835">MARKKLNLFELRSHPYGLVISPMLKNFDSHEDKDKAFSVHRHDSYCLFFLRSGEIKMMVEEGEINMGGLSMLVIQPGQVHKCLRYKEISGWVLFFDGGNLDSSIRGVLEQSIEKILMFKDQGNALVFCDELLLTIFNGVQDKSPGRFRIQMLHALVNALFYQIANMQPLLKSSAVSRGLRSVQIVQHFKDLIKVEFKTFKRPSEYAGLLHISLSHLNDTVKRLTGYSATHLIQQEIIAEAQRLLRYTDKTGREIACDLGYADDKYFIRLFTKVIGQSPSKFRKIKCAESHQIEADTSPDIIMGNL</sequence>
<evidence type="ECO:0000256" key="1">
    <source>
        <dbReference type="ARBA" id="ARBA00023015"/>
    </source>
</evidence>
<gene>
    <name evidence="5" type="ORF">OQZ29_21850</name>
</gene>
<dbReference type="PROSITE" id="PS01124">
    <property type="entry name" value="HTH_ARAC_FAMILY_2"/>
    <property type="match status" value="1"/>
</dbReference>
<accession>A0A9X3IBT4</accession>